<sequence length="492" mass="56994">MNLSGLANQPLKHINWQKLANNYQQRNKYQLAEKSYLYQTKTKNTGIPKIPDNLNLRDYQKQAITNWLRNRGRGTLKMATGSGKTITALGITNELYQQIGLQVLLVICPFRHLVLQWAKEAEKFNLNPFLAFNNVHNWHNQLSTNLYNINNLNSQFLTIITTNSTFISENFQSQLPFFPEKTLIIGDEAHNLGSTKLKHLLPKNIGLRLALSATPERYYDEDGTDTLISYFGKVLQPEFTLADAIKKKALVSYNYYPIFVQLTESETQKYTQLTKKIGWELSRDNSPHNRHLTALLVRRSRLIGTAKNKLIALKQLMRERIDSHHTIFYCGDGKIEYQGKTERQLEIVTRILGKEIGYRVNIYSANTPLHEREIIKKQLEKKELQGIVAIRCLDEGIDIPIIKNAVILASSSNPRQFIQRRGRVLRPHPSKKEANIFDMIVTPPTLDREIWEIEKNLLKKEIKRFIEFANLANNANHAKEKLFHLQNQYDVY</sequence>
<evidence type="ECO:0000313" key="7">
    <source>
        <dbReference type="EMBL" id="MBE9222712.1"/>
    </source>
</evidence>
<reference evidence="7 8" key="1">
    <citation type="submission" date="2020-10" db="EMBL/GenBank/DDBJ databases">
        <authorList>
            <person name="Castelo-Branco R."/>
            <person name="Eusebio N."/>
            <person name="Adriana R."/>
            <person name="Vieira A."/>
            <person name="Brugerolle De Fraissinette N."/>
            <person name="Rezende De Castro R."/>
            <person name="Schneider M.P."/>
            <person name="Vasconcelos V."/>
            <person name="Leao P.N."/>
        </authorList>
    </citation>
    <scope>NUCLEOTIDE SEQUENCE [LARGE SCALE GENOMIC DNA]</scope>
    <source>
        <strain evidence="7 8">LEGE 03274</strain>
    </source>
</reference>
<keyword evidence="4" id="KW-0067">ATP-binding</keyword>
<dbReference type="PANTHER" id="PTHR11274">
    <property type="entry name" value="RAD25/XP-B DNA REPAIR HELICASE"/>
    <property type="match status" value="1"/>
</dbReference>
<evidence type="ECO:0000259" key="6">
    <source>
        <dbReference type="PROSITE" id="PS51194"/>
    </source>
</evidence>
<dbReference type="InterPro" id="IPR024012">
    <property type="entry name" value="Dnd_restrict_put"/>
</dbReference>
<protein>
    <submittedName>
        <fullName evidence="7">DNA phosphorothioation system restriction enzyme</fullName>
    </submittedName>
</protein>
<name>A0ABR9V4E8_9CHRO</name>
<dbReference type="PANTHER" id="PTHR11274:SF0">
    <property type="entry name" value="GENERAL TRANSCRIPTION AND DNA REPAIR FACTOR IIH HELICASE SUBUNIT XPB"/>
    <property type="match status" value="1"/>
</dbReference>
<dbReference type="SMART" id="SM00490">
    <property type="entry name" value="HELICc"/>
    <property type="match status" value="1"/>
</dbReference>
<feature type="domain" description="Helicase C-terminal" evidence="6">
    <location>
        <begin position="322"/>
        <end position="461"/>
    </location>
</feature>
<dbReference type="EMBL" id="JADEWC010000016">
    <property type="protein sequence ID" value="MBE9222712.1"/>
    <property type="molecule type" value="Genomic_DNA"/>
</dbReference>
<organism evidence="7 8">
    <name type="scientific">Cyanobacterium stanieri LEGE 03274</name>
    <dbReference type="NCBI Taxonomy" id="1828756"/>
    <lineage>
        <taxon>Bacteria</taxon>
        <taxon>Bacillati</taxon>
        <taxon>Cyanobacteriota</taxon>
        <taxon>Cyanophyceae</taxon>
        <taxon>Oscillatoriophycideae</taxon>
        <taxon>Chroococcales</taxon>
        <taxon>Geminocystaceae</taxon>
        <taxon>Cyanobacterium</taxon>
    </lineage>
</organism>
<keyword evidence="1" id="KW-0547">Nucleotide-binding</keyword>
<keyword evidence="2" id="KW-0378">Hydrolase</keyword>
<dbReference type="Gene3D" id="3.40.50.300">
    <property type="entry name" value="P-loop containing nucleotide triphosphate hydrolases"/>
    <property type="match status" value="2"/>
</dbReference>
<dbReference type="InterPro" id="IPR027417">
    <property type="entry name" value="P-loop_NTPase"/>
</dbReference>
<gene>
    <name evidence="7" type="ORF">IQ215_08375</name>
</gene>
<keyword evidence="3" id="KW-0347">Helicase</keyword>
<dbReference type="InterPro" id="IPR006935">
    <property type="entry name" value="Helicase/UvrB_N"/>
</dbReference>
<accession>A0ABR9V4E8</accession>
<evidence type="ECO:0000259" key="5">
    <source>
        <dbReference type="PROSITE" id="PS51192"/>
    </source>
</evidence>
<feature type="domain" description="Helicase ATP-binding" evidence="5">
    <location>
        <begin position="65"/>
        <end position="233"/>
    </location>
</feature>
<dbReference type="InterPro" id="IPR014001">
    <property type="entry name" value="Helicase_ATP-bd"/>
</dbReference>
<evidence type="ECO:0000256" key="3">
    <source>
        <dbReference type="ARBA" id="ARBA00022806"/>
    </source>
</evidence>
<dbReference type="PROSITE" id="PS51192">
    <property type="entry name" value="HELICASE_ATP_BIND_1"/>
    <property type="match status" value="1"/>
</dbReference>
<dbReference type="RefSeq" id="WP_193800867.1">
    <property type="nucleotide sequence ID" value="NZ_JADEWC010000016.1"/>
</dbReference>
<dbReference type="InterPro" id="IPR050615">
    <property type="entry name" value="ATP-dep_DNA_Helicase"/>
</dbReference>
<dbReference type="SMART" id="SM00487">
    <property type="entry name" value="DEXDc"/>
    <property type="match status" value="1"/>
</dbReference>
<dbReference type="SUPFAM" id="SSF52540">
    <property type="entry name" value="P-loop containing nucleoside triphosphate hydrolases"/>
    <property type="match status" value="1"/>
</dbReference>
<dbReference type="InterPro" id="IPR001650">
    <property type="entry name" value="Helicase_C-like"/>
</dbReference>
<dbReference type="Proteomes" id="UP000654604">
    <property type="component" value="Unassembled WGS sequence"/>
</dbReference>
<dbReference type="CDD" id="cd17926">
    <property type="entry name" value="DEXHc_RE"/>
    <property type="match status" value="1"/>
</dbReference>
<keyword evidence="8" id="KW-1185">Reference proteome</keyword>
<evidence type="ECO:0000256" key="2">
    <source>
        <dbReference type="ARBA" id="ARBA00022801"/>
    </source>
</evidence>
<dbReference type="NCBIfam" id="TIGR04095">
    <property type="entry name" value="dnd_restrict_1"/>
    <property type="match status" value="1"/>
</dbReference>
<evidence type="ECO:0000256" key="4">
    <source>
        <dbReference type="ARBA" id="ARBA00022840"/>
    </source>
</evidence>
<dbReference type="PROSITE" id="PS51194">
    <property type="entry name" value="HELICASE_CTER"/>
    <property type="match status" value="1"/>
</dbReference>
<evidence type="ECO:0000256" key="1">
    <source>
        <dbReference type="ARBA" id="ARBA00022741"/>
    </source>
</evidence>
<evidence type="ECO:0000313" key="8">
    <source>
        <dbReference type="Proteomes" id="UP000654604"/>
    </source>
</evidence>
<proteinExistence type="predicted"/>
<comment type="caution">
    <text evidence="7">The sequence shown here is derived from an EMBL/GenBank/DDBJ whole genome shotgun (WGS) entry which is preliminary data.</text>
</comment>
<dbReference type="Pfam" id="PF04851">
    <property type="entry name" value="ResIII"/>
    <property type="match status" value="1"/>
</dbReference>
<dbReference type="Pfam" id="PF00271">
    <property type="entry name" value="Helicase_C"/>
    <property type="match status" value="1"/>
</dbReference>